<evidence type="ECO:0000313" key="5">
    <source>
        <dbReference type="EMBL" id="KAG8035986.1"/>
    </source>
</evidence>
<evidence type="ECO:0000256" key="3">
    <source>
        <dbReference type="PROSITE-ProRule" id="PRU00175"/>
    </source>
</evidence>
<dbReference type="Pfam" id="PF13920">
    <property type="entry name" value="zf-C3HC4_3"/>
    <property type="match status" value="1"/>
</dbReference>
<gene>
    <name evidence="5" type="ORF">G9C98_003113</name>
</gene>
<accession>A0A8J5UXL3</accession>
<keyword evidence="1 3" id="KW-0863">Zinc-finger</keyword>
<proteinExistence type="predicted"/>
<dbReference type="PROSITE" id="PS50089">
    <property type="entry name" value="ZF_RING_2"/>
    <property type="match status" value="1"/>
</dbReference>
<evidence type="ECO:0000313" key="6">
    <source>
        <dbReference type="Proteomes" id="UP000729913"/>
    </source>
</evidence>
<protein>
    <recommendedName>
        <fullName evidence="4">RING-type domain-containing protein</fullName>
    </recommendedName>
</protein>
<keyword evidence="6" id="KW-1185">Reference proteome</keyword>
<dbReference type="GO" id="GO:0008270">
    <property type="term" value="F:zinc ion binding"/>
    <property type="evidence" value="ECO:0007669"/>
    <property type="project" value="UniProtKB-KW"/>
</dbReference>
<evidence type="ECO:0000256" key="1">
    <source>
        <dbReference type="ARBA" id="ARBA00022771"/>
    </source>
</evidence>
<name>A0A8J5UXL3_9HYME</name>
<evidence type="ECO:0000256" key="2">
    <source>
        <dbReference type="ARBA" id="ARBA00022833"/>
    </source>
</evidence>
<reference evidence="5" key="2">
    <citation type="submission" date="2021-04" db="EMBL/GenBank/DDBJ databases">
        <title>Genome-wide patterns of bracovirus chromosomal integration into multiple host tissues during parasitism.</title>
        <authorList>
            <person name="Chebbi M.A.C."/>
        </authorList>
    </citation>
    <scope>NUCLEOTIDE SEQUENCE</scope>
    <source>
        <tissue evidence="5">Whole body</tissue>
    </source>
</reference>
<dbReference type="Proteomes" id="UP000729913">
    <property type="component" value="Unassembled WGS sequence"/>
</dbReference>
<dbReference type="EMBL" id="JAAOIC020000052">
    <property type="protein sequence ID" value="KAG8035986.1"/>
    <property type="molecule type" value="Genomic_DNA"/>
</dbReference>
<keyword evidence="1 3" id="KW-0479">Metal-binding</keyword>
<evidence type="ECO:0000259" key="4">
    <source>
        <dbReference type="PROSITE" id="PS50089"/>
    </source>
</evidence>
<comment type="caution">
    <text evidence="5">The sequence shown here is derived from an EMBL/GenBank/DDBJ whole genome shotgun (WGS) entry which is preliminary data.</text>
</comment>
<organism evidence="5 6">
    <name type="scientific">Cotesia typhae</name>
    <dbReference type="NCBI Taxonomy" id="2053667"/>
    <lineage>
        <taxon>Eukaryota</taxon>
        <taxon>Metazoa</taxon>
        <taxon>Ecdysozoa</taxon>
        <taxon>Arthropoda</taxon>
        <taxon>Hexapoda</taxon>
        <taxon>Insecta</taxon>
        <taxon>Pterygota</taxon>
        <taxon>Neoptera</taxon>
        <taxon>Endopterygota</taxon>
        <taxon>Hymenoptera</taxon>
        <taxon>Apocrita</taxon>
        <taxon>Ichneumonoidea</taxon>
        <taxon>Braconidae</taxon>
        <taxon>Microgastrinae</taxon>
        <taxon>Cotesia</taxon>
    </lineage>
</organism>
<dbReference type="OrthoDB" id="6482909at2759"/>
<sequence>MQSWQRNRKLPNLESVNDFNEQMEMENFANISRHNRGKIEVLFLKNTEHQHTNIMFADKQLMSKLPLYELFFQSTIKILPQNFGAVQLISISTYFADHIFPIAWIPVLDKTPESCLAVVQKLSSLKTNWRPRKIFHDFDDDYSKSFAEIFPTAIKRGTFLSHCMIMMKEVNRLNLSIRDGPTAIILAKIIALSLLPASKILENFCPIVSSLSNQQLQMFRALLNYYIHNWINGVGVNNYSFFKNARCLVKNSDIIIRHMNNHLRNGRTGWDFLEKILSCSEQCDFHFDHYQEHQKINWSGYKIKNIFTGKKLCKPLDKLWQNIGESQNCQDFLKKIGTLLIPILKNMTVTGINLSPQFKLMRREDNNSEIALNLDEIVRRSNQNLLANQPTNNNLERLEIELEATDQAEEEEEEEEISTCCICKDRRPIMRYQPCGHVVTCEQCNTGWFESRRDDGREMDCVMCRAAVNLVEFAELEVLV</sequence>
<feature type="domain" description="RING-type" evidence="4">
    <location>
        <begin position="420"/>
        <end position="465"/>
    </location>
</feature>
<dbReference type="AlphaFoldDB" id="A0A8J5UXL3"/>
<dbReference type="InterPro" id="IPR001841">
    <property type="entry name" value="Znf_RING"/>
</dbReference>
<reference evidence="5" key="1">
    <citation type="submission" date="2020-03" db="EMBL/GenBank/DDBJ databases">
        <authorList>
            <person name="Chebbi M.A."/>
            <person name="Drezen J.M."/>
        </authorList>
    </citation>
    <scope>NUCLEOTIDE SEQUENCE</scope>
    <source>
        <tissue evidence="5">Whole body</tissue>
    </source>
</reference>
<keyword evidence="2" id="KW-0862">Zinc</keyword>